<accession>A0A288Q6M7</accession>
<dbReference type="InterPro" id="IPR036388">
    <property type="entry name" value="WH-like_DNA-bd_sf"/>
</dbReference>
<evidence type="ECO:0000256" key="8">
    <source>
        <dbReference type="ARBA" id="ARBA00023204"/>
    </source>
</evidence>
<keyword evidence="1" id="KW-0678">Repressor</keyword>
<dbReference type="Pfam" id="PF00717">
    <property type="entry name" value="Peptidase_S24"/>
    <property type="match status" value="1"/>
</dbReference>
<dbReference type="GO" id="GO:0006260">
    <property type="term" value="P:DNA replication"/>
    <property type="evidence" value="ECO:0007669"/>
    <property type="project" value="UniProtKB-KW"/>
</dbReference>
<dbReference type="SUPFAM" id="SSF46785">
    <property type="entry name" value="Winged helix' DNA-binding domain"/>
    <property type="match status" value="1"/>
</dbReference>
<evidence type="ECO:0000256" key="6">
    <source>
        <dbReference type="ARBA" id="ARBA00023125"/>
    </source>
</evidence>
<evidence type="ECO:0000256" key="9">
    <source>
        <dbReference type="ARBA" id="ARBA00023236"/>
    </source>
</evidence>
<evidence type="ECO:0000259" key="11">
    <source>
        <dbReference type="Pfam" id="PF01726"/>
    </source>
</evidence>
<evidence type="ECO:0000313" key="13">
    <source>
        <dbReference type="Proteomes" id="UP000254912"/>
    </source>
</evidence>
<dbReference type="AlphaFoldDB" id="A0A288Q6M7"/>
<evidence type="ECO:0000313" key="12">
    <source>
        <dbReference type="EMBL" id="RDL12023.1"/>
    </source>
</evidence>
<dbReference type="InterPro" id="IPR036390">
    <property type="entry name" value="WH_DNA-bd_sf"/>
</dbReference>
<dbReference type="NCBIfam" id="TIGR00498">
    <property type="entry name" value="lexA"/>
    <property type="match status" value="1"/>
</dbReference>
<dbReference type="InterPro" id="IPR050077">
    <property type="entry name" value="LexA_repressor"/>
</dbReference>
<keyword evidence="7" id="KW-0804">Transcription</keyword>
<keyword evidence="9" id="KW-0742">SOS response</keyword>
<evidence type="ECO:0000259" key="10">
    <source>
        <dbReference type="Pfam" id="PF00717"/>
    </source>
</evidence>
<dbReference type="KEGG" id="wso:WSWS_00821"/>
<keyword evidence="5" id="KW-0805">Transcription regulation</keyword>
<proteinExistence type="predicted"/>
<dbReference type="RefSeq" id="WP_070230081.1">
    <property type="nucleotide sequence ID" value="NZ_BJYO01000002.1"/>
</dbReference>
<keyword evidence="13" id="KW-1185">Reference proteome</keyword>
<dbReference type="CDD" id="cd00090">
    <property type="entry name" value="HTH_ARSR"/>
    <property type="match status" value="1"/>
</dbReference>
<organism evidence="12 13">
    <name type="scientific">Weissella soli</name>
    <dbReference type="NCBI Taxonomy" id="155866"/>
    <lineage>
        <taxon>Bacteria</taxon>
        <taxon>Bacillati</taxon>
        <taxon>Bacillota</taxon>
        <taxon>Bacilli</taxon>
        <taxon>Lactobacillales</taxon>
        <taxon>Lactobacillaceae</taxon>
        <taxon>Weissella</taxon>
    </lineage>
</organism>
<dbReference type="GeneID" id="94546019"/>
<dbReference type="InterPro" id="IPR036286">
    <property type="entry name" value="LexA/Signal_pep-like_sf"/>
</dbReference>
<dbReference type="CDD" id="cd06529">
    <property type="entry name" value="S24_LexA-like"/>
    <property type="match status" value="1"/>
</dbReference>
<dbReference type="Gene3D" id="1.10.10.10">
    <property type="entry name" value="Winged helix-like DNA-binding domain superfamily/Winged helix DNA-binding domain"/>
    <property type="match status" value="1"/>
</dbReference>
<dbReference type="Gene3D" id="2.10.109.10">
    <property type="entry name" value="Umud Fragment, subunit A"/>
    <property type="match status" value="1"/>
</dbReference>
<feature type="domain" description="Peptidase S24/S26A/S26B/S26C" evidence="10">
    <location>
        <begin position="94"/>
        <end position="198"/>
    </location>
</feature>
<keyword evidence="4" id="KW-0378">Hydrolase</keyword>
<dbReference type="GO" id="GO:0006281">
    <property type="term" value="P:DNA repair"/>
    <property type="evidence" value="ECO:0007669"/>
    <property type="project" value="UniProtKB-KW"/>
</dbReference>
<keyword evidence="3" id="KW-0227">DNA damage</keyword>
<comment type="caution">
    <text evidence="12">The sequence shown here is derived from an EMBL/GenBank/DDBJ whole genome shotgun (WGS) entry which is preliminary data.</text>
</comment>
<evidence type="ECO:0000256" key="1">
    <source>
        <dbReference type="ARBA" id="ARBA00022491"/>
    </source>
</evidence>
<dbReference type="PANTHER" id="PTHR33516">
    <property type="entry name" value="LEXA REPRESSOR"/>
    <property type="match status" value="1"/>
</dbReference>
<protein>
    <submittedName>
        <fullName evidence="12">Repressor LexA</fullName>
    </submittedName>
</protein>
<dbReference type="GO" id="GO:0003677">
    <property type="term" value="F:DNA binding"/>
    <property type="evidence" value="ECO:0007669"/>
    <property type="project" value="UniProtKB-KW"/>
</dbReference>
<reference evidence="12 13" key="1">
    <citation type="submission" date="2018-07" db="EMBL/GenBank/DDBJ databases">
        <title>Genomic Encyclopedia of Type Strains, Phase III (KMG-III): the genomes of soil and plant-associated and newly described type strains.</title>
        <authorList>
            <person name="Whitman W."/>
        </authorList>
    </citation>
    <scope>NUCLEOTIDE SEQUENCE [LARGE SCALE GENOMIC DNA]</scope>
    <source>
        <strain evidence="12 13">CECT 7031</strain>
    </source>
</reference>
<dbReference type="PANTHER" id="PTHR33516:SF2">
    <property type="entry name" value="LEXA REPRESSOR-RELATED"/>
    <property type="match status" value="1"/>
</dbReference>
<keyword evidence="6" id="KW-0238">DNA-binding</keyword>
<dbReference type="InterPro" id="IPR006200">
    <property type="entry name" value="LexA"/>
</dbReference>
<dbReference type="Proteomes" id="UP000254912">
    <property type="component" value="Unassembled WGS sequence"/>
</dbReference>
<dbReference type="GO" id="GO:0006508">
    <property type="term" value="P:proteolysis"/>
    <property type="evidence" value="ECO:0007669"/>
    <property type="project" value="InterPro"/>
</dbReference>
<dbReference type="GO" id="GO:0009432">
    <property type="term" value="P:SOS response"/>
    <property type="evidence" value="ECO:0007669"/>
    <property type="project" value="UniProtKB-KW"/>
</dbReference>
<evidence type="ECO:0000256" key="3">
    <source>
        <dbReference type="ARBA" id="ARBA00022763"/>
    </source>
</evidence>
<keyword evidence="8" id="KW-0234">DNA repair</keyword>
<evidence type="ECO:0000256" key="5">
    <source>
        <dbReference type="ARBA" id="ARBA00023015"/>
    </source>
</evidence>
<evidence type="ECO:0000256" key="4">
    <source>
        <dbReference type="ARBA" id="ARBA00022801"/>
    </source>
</evidence>
<keyword evidence="2" id="KW-0235">DNA replication</keyword>
<sequence length="206" mass="23458">MAERGHTSDIILRFIYSFLQSNGYPPAIREIAQAANLASPSTVHGHLKRLESKGFLVRHDDKNRAIELTEAGLAHLGIYQAITTMPVFELATIKFDDNSVPQFPIPPNLLQHRGKLFMMRYHGSHLKNMGILDGDNIIVRRQETIDNGEIAIVRYRADEYYIGRYFQETERIRITTDNDGIAPDLLDPAYLTILGRVVGLYRDSIY</sequence>
<dbReference type="GO" id="GO:0004252">
    <property type="term" value="F:serine-type endopeptidase activity"/>
    <property type="evidence" value="ECO:0007669"/>
    <property type="project" value="InterPro"/>
</dbReference>
<dbReference type="SUPFAM" id="SSF51306">
    <property type="entry name" value="LexA/Signal peptidase"/>
    <property type="match status" value="1"/>
</dbReference>
<feature type="domain" description="LexA repressor DNA-binding" evidence="11">
    <location>
        <begin position="11"/>
        <end position="65"/>
    </location>
</feature>
<dbReference type="Pfam" id="PF01726">
    <property type="entry name" value="LexA_DNA_bind"/>
    <property type="match status" value="1"/>
</dbReference>
<dbReference type="InterPro" id="IPR039418">
    <property type="entry name" value="LexA-like"/>
</dbReference>
<dbReference type="InterPro" id="IPR006199">
    <property type="entry name" value="LexA_DNA-bd_dom"/>
</dbReference>
<name>A0A288Q6M7_9LACO</name>
<dbReference type="EMBL" id="QRAS01000001">
    <property type="protein sequence ID" value="RDL12023.1"/>
    <property type="molecule type" value="Genomic_DNA"/>
</dbReference>
<dbReference type="InterPro" id="IPR015927">
    <property type="entry name" value="Peptidase_S24_S26A/B/C"/>
</dbReference>
<evidence type="ECO:0000256" key="2">
    <source>
        <dbReference type="ARBA" id="ARBA00022705"/>
    </source>
</evidence>
<evidence type="ECO:0000256" key="7">
    <source>
        <dbReference type="ARBA" id="ARBA00023163"/>
    </source>
</evidence>
<dbReference type="InterPro" id="IPR011991">
    <property type="entry name" value="ArsR-like_HTH"/>
</dbReference>
<gene>
    <name evidence="12" type="ORF">DFP99_0449</name>
</gene>
<dbReference type="GO" id="GO:0045892">
    <property type="term" value="P:negative regulation of DNA-templated transcription"/>
    <property type="evidence" value="ECO:0007669"/>
    <property type="project" value="InterPro"/>
</dbReference>